<reference evidence="3" key="1">
    <citation type="submission" date="2016-05" db="EMBL/GenBank/DDBJ databases">
        <title>Comparative genomics of biotechnologically important yeasts.</title>
        <authorList>
            <consortium name="DOE Joint Genome Institute"/>
            <person name="Riley R."/>
            <person name="Haridas S."/>
            <person name="Wolfe K.H."/>
            <person name="Lopes M.R."/>
            <person name="Hittinger C.T."/>
            <person name="Goker M."/>
            <person name="Salamov A."/>
            <person name="Wisecaver J."/>
            <person name="Long T.M."/>
            <person name="Aerts A.L."/>
            <person name="Barry K."/>
            <person name="Choi C."/>
            <person name="Clum A."/>
            <person name="Coughlan A.Y."/>
            <person name="Deshpande S."/>
            <person name="Douglass A.P."/>
            <person name="Hanson S.J."/>
            <person name="Klenk H.-P."/>
            <person name="Labutti K."/>
            <person name="Lapidus A."/>
            <person name="Lindquist E."/>
            <person name="Lipzen A."/>
            <person name="Meier-Kolthoff J.P."/>
            <person name="Ohm R.A."/>
            <person name="Otillar R.P."/>
            <person name="Pangilinan J."/>
            <person name="Peng Y."/>
            <person name="Rokas A."/>
            <person name="Rosa C.A."/>
            <person name="Scheuner C."/>
            <person name="Sibirny A.A."/>
            <person name="Slot J.C."/>
            <person name="Stielow J.B."/>
            <person name="Sun H."/>
            <person name="Kurtzman C.P."/>
            <person name="Blackwell M."/>
            <person name="Grigoriev I.V."/>
            <person name="Jeffries T.W."/>
        </authorList>
    </citation>
    <scope>NUCLEOTIDE SEQUENCE [LARGE SCALE GENOMIC DNA]</scope>
    <source>
        <strain evidence="3">NRRL Y-17324</strain>
    </source>
</reference>
<evidence type="ECO:0000313" key="2">
    <source>
        <dbReference type="EMBL" id="ODV78462.1"/>
    </source>
</evidence>
<dbReference type="Proteomes" id="UP000094285">
    <property type="component" value="Unassembled WGS sequence"/>
</dbReference>
<accession>A0A1E4SGC2</accession>
<name>A0A1E4SGC2_9ASCO</name>
<dbReference type="RefSeq" id="XP_020063584.1">
    <property type="nucleotide sequence ID" value="XM_020210982.1"/>
</dbReference>
<keyword evidence="3" id="KW-1185">Reference proteome</keyword>
<protein>
    <submittedName>
        <fullName evidence="2">Uncharacterized protein</fullName>
    </submittedName>
</protein>
<evidence type="ECO:0000256" key="1">
    <source>
        <dbReference type="SAM" id="MobiDB-lite"/>
    </source>
</evidence>
<dbReference type="AlphaFoldDB" id="A0A1E4SGC2"/>
<proteinExistence type="predicted"/>
<gene>
    <name evidence="2" type="ORF">CANTADRAFT_6851</name>
</gene>
<evidence type="ECO:0000313" key="3">
    <source>
        <dbReference type="Proteomes" id="UP000094285"/>
    </source>
</evidence>
<sequence>MLRHNVHPSVSLDYTFPQPSTEQAPNLALTADVLLSKNLRVQDDPLPQPARVLEQPISKNFPNGHTEAREPLQELLEENRAIIGDYKLELPFSQDKPTKPKTMVPVSAKNASPRRHSHDSPNKSRGIKRFRQHDEEEAEFADITECSYIQAETSSIYNTPIPNKTIYFSPSGSSKKPANNLLQSTPVSFLKEAQLNHQKSNKKLLTKKSSMMLIARLKEETKKNTEADESDYDHLACHADNIMRMAVDSTMLGSSFSSSFSNTFGNDSVLGLQSKKKYPDFFNDENDSDRSILEGMKARWTSSLAKLKATKTTIDADDLQAAVAE</sequence>
<dbReference type="EMBL" id="KV453913">
    <property type="protein sequence ID" value="ODV78462.1"/>
    <property type="molecule type" value="Genomic_DNA"/>
</dbReference>
<dbReference type="GeneID" id="30985118"/>
<dbReference type="OrthoDB" id="4096130at2759"/>
<organism evidence="2 3">
    <name type="scientific">Suhomyces tanzawaensis NRRL Y-17324</name>
    <dbReference type="NCBI Taxonomy" id="984487"/>
    <lineage>
        <taxon>Eukaryota</taxon>
        <taxon>Fungi</taxon>
        <taxon>Dikarya</taxon>
        <taxon>Ascomycota</taxon>
        <taxon>Saccharomycotina</taxon>
        <taxon>Pichiomycetes</taxon>
        <taxon>Debaryomycetaceae</taxon>
        <taxon>Suhomyces</taxon>
    </lineage>
</organism>
<feature type="region of interest" description="Disordered" evidence="1">
    <location>
        <begin position="92"/>
        <end position="126"/>
    </location>
</feature>